<comment type="catalytic activity">
    <reaction evidence="26">
        <text>DNA(n) + a 2'-deoxyribonucleoside 5'-triphosphate = DNA(n+1) + diphosphate</text>
        <dbReference type="Rhea" id="RHEA:22508"/>
        <dbReference type="Rhea" id="RHEA-COMP:17339"/>
        <dbReference type="Rhea" id="RHEA-COMP:17340"/>
        <dbReference type="ChEBI" id="CHEBI:33019"/>
        <dbReference type="ChEBI" id="CHEBI:61560"/>
        <dbReference type="ChEBI" id="CHEBI:173112"/>
        <dbReference type="EC" id="2.7.7.7"/>
    </reaction>
</comment>
<keyword evidence="9" id="KW-0436">Ligase</keyword>
<evidence type="ECO:0000256" key="1">
    <source>
        <dbReference type="ARBA" id="ARBA00001936"/>
    </source>
</evidence>
<evidence type="ECO:0000256" key="13">
    <source>
        <dbReference type="ARBA" id="ARBA00022705"/>
    </source>
</evidence>
<evidence type="ECO:0000256" key="8">
    <source>
        <dbReference type="ARBA" id="ARBA00022481"/>
    </source>
</evidence>
<feature type="compositionally biased region" description="Polar residues" evidence="27">
    <location>
        <begin position="369"/>
        <end position="381"/>
    </location>
</feature>
<dbReference type="SUPFAM" id="SSF50249">
    <property type="entry name" value="Nucleic acid-binding proteins"/>
    <property type="match status" value="1"/>
</dbReference>
<comment type="subcellular location">
    <subcellularLocation>
        <location evidence="3">Cytoplasm</location>
    </subcellularLocation>
</comment>
<evidence type="ECO:0000256" key="5">
    <source>
        <dbReference type="ARBA" id="ARBA00012720"/>
    </source>
</evidence>
<evidence type="ECO:0000256" key="21">
    <source>
        <dbReference type="ARBA" id="ARBA00035717"/>
    </source>
</evidence>
<dbReference type="PRINTS" id="PR00869">
    <property type="entry name" value="DNAPOLX"/>
</dbReference>
<dbReference type="GO" id="GO:0006260">
    <property type="term" value="P:DNA replication"/>
    <property type="evidence" value="ECO:0007669"/>
    <property type="project" value="UniProtKB-KW"/>
</dbReference>
<dbReference type="InterPro" id="IPR037160">
    <property type="entry name" value="DNA_Pol_thumb_sf"/>
</dbReference>
<keyword evidence="8" id="KW-0488">Methylation</keyword>
<dbReference type="Pfam" id="PF14716">
    <property type="entry name" value="HHH_8"/>
    <property type="match status" value="1"/>
</dbReference>
<evidence type="ECO:0000256" key="10">
    <source>
        <dbReference type="ARBA" id="ARBA00022634"/>
    </source>
</evidence>
<feature type="compositionally biased region" description="Polar residues" evidence="27">
    <location>
        <begin position="390"/>
        <end position="399"/>
    </location>
</feature>
<accession>A0A6C0KP26</accession>
<sequence>MFGGSNITEFMKVLNELSIIMKNKGETFRSLAYIKAINELKKYMSSPNATSINSATELKSLNLPNIGKTILEKYEEFLKTGTLEAVEKEKTNPVNIFTNIYGIGHVKANELVNTKNIVTLDQLRERQNELQENKLPLLNSKQQIGLKYYNDLLKRIQRTEIDEYKALFVTNFRETILENNELEENHKFEIVGSYRRKAESSGDIDLICTSYNNNKQVFVKFIEKLHSKKILLEILSSGETKSLTIGKLLTDAEAIPRRLDFLYASLEEYPFTLLYFTGSKEFNTAMRQHALNVNLTLSEHGFYKVMHTTKVKQEKIKNLLFKTEKHIFDFLCMEYKEPQDRHDEHSVILTLPLEDIKKHIQEKIDSKQEPTNTTKPATITEHTTKPAQEPTITEPTPTANTANKETLKIKMSSSKAHTLKKFTKKIKETILENLNKFKSQGITALAILSLEELTAMLQEAIDNYYISELKENTLLTDNEYDILREYILKKDPSNALANDQQTQIKNDTAKVKLPYEMWSMDKIKPDTNALTKFKQTYKGPYVISAKVDGVSALYSTESGTPNLYKKGDGKFGFLINHILPYLNLPTQKNITLRGELMIKEETFKLKYKGQFSNSRNFIAGLVNRKKLTQAEIDILQDIDFVAYEVIMPQNLKPSEQFNKLVELNVVTVKNIQALNYEQLTNDYLSNKLIEFRTTYEYSIDGIICIDDNLHERKSKNPEHAFAFKMVLTDQVIEAKVLDVLWSVSKDGLIKPRVQFEPVTIGGVTITYATGINARFIVDNNIGLGALVSLTRSGDVIPKITAVIVPAQKPIMPSTTEYDYIWNSTNVDIILKNVKSDPRVNIKSITKFFKDLEIEGLGEKNIEKIINSGADSIHKIINLSLEDLTNIEGFQKKMATKIKTSMQKQISEASIAKIAAASNIFGRGVAERTINAILKAEPTILTSEASVEEKISKLSAIEGVGEKTAAQFVKAIPEFIEFITLIKPDFQTQTTQTKTKDEAKEDEAKEDGAKEEAQTQDHALKNKIIVFSDFDKTSKYTKKELEKVLAKFGPIIETSVKKTTNILIIGDSLSSSTKVETAKKIGTIEIITLDDFLEKYVDVAKTEEIAKDVVKDAKKEIAKDVVKKINIYILTLEDEKYFVGTTTNSYFTLKSYLNNNKAAWTQKYKPLKVLRFIEDCYDYEEDIVTINLMKIYGIANVRGGSYVNVNLDKATLDIIKQKIK</sequence>
<dbReference type="Pfam" id="PF14791">
    <property type="entry name" value="DNA_pol_B_thumb"/>
    <property type="match status" value="1"/>
</dbReference>
<dbReference type="Pfam" id="PF14792">
    <property type="entry name" value="DNA_pol_B_palm"/>
    <property type="match status" value="1"/>
</dbReference>
<dbReference type="Gene3D" id="3.30.460.10">
    <property type="entry name" value="Beta Polymerase, domain 2"/>
    <property type="match status" value="1"/>
</dbReference>
<dbReference type="Gene3D" id="3.30.470.30">
    <property type="entry name" value="DNA ligase/mRNA capping enzyme"/>
    <property type="match status" value="1"/>
</dbReference>
<evidence type="ECO:0000313" key="29">
    <source>
        <dbReference type="EMBL" id="QHU19765.1"/>
    </source>
</evidence>
<dbReference type="EC" id="2.7.7.7" evidence="4"/>
<dbReference type="GO" id="GO:0006303">
    <property type="term" value="P:double-strand break repair via nonhomologous end joining"/>
    <property type="evidence" value="ECO:0007669"/>
    <property type="project" value="TreeGrafter"/>
</dbReference>
<dbReference type="Gene3D" id="3.40.1440.10">
    <property type="entry name" value="GIY-YIG endonuclease"/>
    <property type="match status" value="1"/>
</dbReference>
<dbReference type="GO" id="GO:0140078">
    <property type="term" value="F:class I DNA-(apurinic or apyrimidinic site) endonuclease activity"/>
    <property type="evidence" value="ECO:0007669"/>
    <property type="project" value="UniProtKB-EC"/>
</dbReference>
<evidence type="ECO:0000256" key="4">
    <source>
        <dbReference type="ARBA" id="ARBA00012417"/>
    </source>
</evidence>
<evidence type="ECO:0000256" key="15">
    <source>
        <dbReference type="ARBA" id="ARBA00022843"/>
    </source>
</evidence>
<dbReference type="PANTHER" id="PTHR11276">
    <property type="entry name" value="DNA POLYMERASE TYPE-X FAMILY MEMBER"/>
    <property type="match status" value="1"/>
</dbReference>
<dbReference type="GO" id="GO:0003911">
    <property type="term" value="F:DNA ligase (NAD+) activity"/>
    <property type="evidence" value="ECO:0007669"/>
    <property type="project" value="InterPro"/>
</dbReference>
<dbReference type="InterPro" id="IPR018944">
    <property type="entry name" value="DNA_pol_lambd_fingers_domain"/>
</dbReference>
<dbReference type="InterPro" id="IPR022312">
    <property type="entry name" value="DNA_pol_X"/>
</dbReference>
<dbReference type="SMART" id="SM00278">
    <property type="entry name" value="HhH1"/>
    <property type="match status" value="3"/>
</dbReference>
<dbReference type="EMBL" id="MN740955">
    <property type="protein sequence ID" value="QHU19765.1"/>
    <property type="molecule type" value="Genomic_DNA"/>
</dbReference>
<dbReference type="Pfam" id="PF10391">
    <property type="entry name" value="DNA_pol_lambd_f"/>
    <property type="match status" value="1"/>
</dbReference>
<dbReference type="SUPFAM" id="SSF81585">
    <property type="entry name" value="PsbU/PolX domain-like"/>
    <property type="match status" value="1"/>
</dbReference>
<feature type="region of interest" description="Disordered" evidence="27">
    <location>
        <begin position="365"/>
        <end position="399"/>
    </location>
</feature>
<keyword evidence="14" id="KW-0227">DNA damage</keyword>
<dbReference type="Gene3D" id="1.10.150.20">
    <property type="entry name" value="5' to 3' exonuclease, C-terminal subdomain"/>
    <property type="match status" value="2"/>
</dbReference>
<dbReference type="SMART" id="SM00483">
    <property type="entry name" value="POLXc"/>
    <property type="match status" value="1"/>
</dbReference>
<dbReference type="InterPro" id="IPR036420">
    <property type="entry name" value="BRCT_dom_sf"/>
</dbReference>
<dbReference type="GO" id="GO:0003887">
    <property type="term" value="F:DNA-directed DNA polymerase activity"/>
    <property type="evidence" value="ECO:0007669"/>
    <property type="project" value="UniProtKB-KW"/>
</dbReference>
<evidence type="ECO:0000259" key="28">
    <source>
        <dbReference type="PROSITE" id="PS50172"/>
    </source>
</evidence>
<comment type="catalytic activity">
    <reaction evidence="24">
        <text>a 5'-end 2'-deoxyribose-2'-deoxyribonucleotide-DNA = (2E,4S)-4-hydroxypenten-2-al-5-phosphate + a 5'-end 5'-phospho-2'-deoxyribonucleoside-DNA + H(+)</text>
        <dbReference type="Rhea" id="RHEA:76255"/>
        <dbReference type="Rhea" id="RHEA-COMP:13180"/>
        <dbReference type="Rhea" id="RHEA-COMP:18657"/>
        <dbReference type="ChEBI" id="CHEBI:15378"/>
        <dbReference type="ChEBI" id="CHEBI:136412"/>
        <dbReference type="ChEBI" id="CHEBI:195194"/>
        <dbReference type="ChEBI" id="CHEBI:195195"/>
    </reaction>
</comment>
<feature type="region of interest" description="Disordered" evidence="27">
    <location>
        <begin position="989"/>
        <end position="1014"/>
    </location>
</feature>
<evidence type="ECO:0000256" key="7">
    <source>
        <dbReference type="ARBA" id="ARBA00020020"/>
    </source>
</evidence>
<dbReference type="InterPro" id="IPR001357">
    <property type="entry name" value="BRCT_dom"/>
</dbReference>
<dbReference type="InterPro" id="IPR010996">
    <property type="entry name" value="HHH_MUS81"/>
</dbReference>
<organism evidence="29">
    <name type="scientific">viral metagenome</name>
    <dbReference type="NCBI Taxonomy" id="1070528"/>
    <lineage>
        <taxon>unclassified sequences</taxon>
        <taxon>metagenomes</taxon>
        <taxon>organismal metagenomes</taxon>
    </lineage>
</organism>
<dbReference type="PROSITE" id="PS50172">
    <property type="entry name" value="BRCT"/>
    <property type="match status" value="1"/>
</dbReference>
<dbReference type="Gene3D" id="2.40.50.140">
    <property type="entry name" value="Nucleic acid-binding proteins"/>
    <property type="match status" value="1"/>
</dbReference>
<keyword evidence="15" id="KW-0832">Ubl conjugation</keyword>
<dbReference type="SUPFAM" id="SSF47802">
    <property type="entry name" value="DNA polymerase beta, N-terminal domain-like"/>
    <property type="match status" value="1"/>
</dbReference>
<evidence type="ECO:0000256" key="23">
    <source>
        <dbReference type="ARBA" id="ARBA00044632"/>
    </source>
</evidence>
<keyword evidence="13" id="KW-0235">DNA replication</keyword>
<dbReference type="Pfam" id="PF03120">
    <property type="entry name" value="OB_DNA_ligase"/>
    <property type="match status" value="1"/>
</dbReference>
<dbReference type="InterPro" id="IPR004150">
    <property type="entry name" value="NAD_DNA_ligase_OB"/>
</dbReference>
<dbReference type="SUPFAM" id="SSF56091">
    <property type="entry name" value="DNA ligase/mRNA capping enzyme, catalytic domain"/>
    <property type="match status" value="1"/>
</dbReference>
<dbReference type="SMART" id="SM00532">
    <property type="entry name" value="LIGANc"/>
    <property type="match status" value="1"/>
</dbReference>
<evidence type="ECO:0000256" key="11">
    <source>
        <dbReference type="ARBA" id="ARBA00022679"/>
    </source>
</evidence>
<evidence type="ECO:0000256" key="24">
    <source>
        <dbReference type="ARBA" id="ARBA00044678"/>
    </source>
</evidence>
<evidence type="ECO:0000256" key="22">
    <source>
        <dbReference type="ARBA" id="ARBA00035726"/>
    </source>
</evidence>
<evidence type="ECO:0000256" key="26">
    <source>
        <dbReference type="ARBA" id="ARBA00049244"/>
    </source>
</evidence>
<comment type="function">
    <text evidence="25">Repair polymerase that plays a key role in base-excision repair. During this process, the damaged base is excised by specific DNA glycosylases, the DNA backbone is nicked at the abasic site by an apurinic/apyrimidic (AP) endonuclease, and POLB removes 5'-deoxyribose-phosphate from the preincised AP site acting as a 5'-deoxyribose-phosphate lyase (5'-dRP lyase); through its DNA polymerase activity, it adds one nucleotide to the 3' end of the arising single-nucleotide gap. Conducts 'gap-filling' DNA synthesis in a stepwise distributive fashion rather than in a processive fashion as for other DNA polymerases. It is also able to cleave sugar-phosphate bonds 3' to an intact AP site, acting as an AP lyase.</text>
</comment>
<protein>
    <recommendedName>
        <fullName evidence="7">DNA polymerase beta</fullName>
        <ecNumber evidence="4">2.7.7.7</ecNumber>
        <ecNumber evidence="5">4.2.99.18</ecNumber>
    </recommendedName>
    <alternativeName>
        <fullName evidence="21">5'-deoxyribose-phosphate lyase</fullName>
    </alternativeName>
    <alternativeName>
        <fullName evidence="22">AP lyase</fullName>
    </alternativeName>
    <alternativeName>
        <fullName evidence="6">DNA polymerase lambda</fullName>
    </alternativeName>
</protein>
<dbReference type="InterPro" id="IPR003583">
    <property type="entry name" value="Hlx-hairpin-Hlx_DNA-bd_motif"/>
</dbReference>
<keyword evidence="18" id="KW-0915">Sodium</keyword>
<dbReference type="PRINTS" id="PR00870">
    <property type="entry name" value="DNAPOLXBETA"/>
</dbReference>
<evidence type="ECO:0000256" key="2">
    <source>
        <dbReference type="ARBA" id="ARBA00001946"/>
    </source>
</evidence>
<dbReference type="InterPro" id="IPR002008">
    <property type="entry name" value="DNA_pol_X_beta-like"/>
</dbReference>
<evidence type="ECO:0000256" key="25">
    <source>
        <dbReference type="ARBA" id="ARBA00045548"/>
    </source>
</evidence>
<name>A0A6C0KP26_9ZZZZ</name>
<evidence type="ECO:0000256" key="18">
    <source>
        <dbReference type="ARBA" id="ARBA00023053"/>
    </source>
</evidence>
<evidence type="ECO:0000256" key="14">
    <source>
        <dbReference type="ARBA" id="ARBA00022763"/>
    </source>
</evidence>
<dbReference type="InterPro" id="IPR029398">
    <property type="entry name" value="PolB_thumb"/>
</dbReference>
<dbReference type="Gene3D" id="3.30.210.10">
    <property type="entry name" value="DNA polymerase, thumb domain"/>
    <property type="match status" value="1"/>
</dbReference>
<keyword evidence="16" id="KW-0239">DNA-directed DNA polymerase</keyword>
<evidence type="ECO:0000256" key="19">
    <source>
        <dbReference type="ARBA" id="ARBA00023204"/>
    </source>
</evidence>
<proteinExistence type="predicted"/>
<dbReference type="Gene3D" id="3.40.50.10190">
    <property type="entry name" value="BRCT domain"/>
    <property type="match status" value="1"/>
</dbReference>
<dbReference type="InterPro" id="IPR013840">
    <property type="entry name" value="DNAligase_N"/>
</dbReference>
<dbReference type="SUPFAM" id="SSF52113">
    <property type="entry name" value="BRCT domain"/>
    <property type="match status" value="1"/>
</dbReference>
<evidence type="ECO:0000256" key="17">
    <source>
        <dbReference type="ARBA" id="ARBA00023027"/>
    </source>
</evidence>
<comment type="cofactor">
    <cofactor evidence="1">
        <name>Mn(2+)</name>
        <dbReference type="ChEBI" id="CHEBI:29035"/>
    </cofactor>
</comment>
<keyword evidence="11" id="KW-0808">Transferase</keyword>
<keyword evidence="19" id="KW-0234">DNA repair</keyword>
<reference evidence="29" key="1">
    <citation type="journal article" date="2020" name="Nature">
        <title>Giant virus diversity and host interactions through global metagenomics.</title>
        <authorList>
            <person name="Schulz F."/>
            <person name="Roux S."/>
            <person name="Paez-Espino D."/>
            <person name="Jungbluth S."/>
            <person name="Walsh D.A."/>
            <person name="Denef V.J."/>
            <person name="McMahon K.D."/>
            <person name="Konstantinidis K.T."/>
            <person name="Eloe-Fadrosh E.A."/>
            <person name="Kyrpides N.C."/>
            <person name="Woyke T."/>
        </authorList>
    </citation>
    <scope>NUCLEOTIDE SEQUENCE</scope>
    <source>
        <strain evidence="29">GVMAG-S-3300013014-113</strain>
    </source>
</reference>
<feature type="compositionally biased region" description="Basic and acidic residues" evidence="27">
    <location>
        <begin position="993"/>
        <end position="1014"/>
    </location>
</feature>
<dbReference type="Pfam" id="PF14520">
    <property type="entry name" value="HHH_5"/>
    <property type="match status" value="1"/>
</dbReference>
<dbReference type="SUPFAM" id="SSF81301">
    <property type="entry name" value="Nucleotidyltransferase"/>
    <property type="match status" value="1"/>
</dbReference>
<dbReference type="GO" id="GO:0003677">
    <property type="term" value="F:DNA binding"/>
    <property type="evidence" value="ECO:0007669"/>
    <property type="project" value="InterPro"/>
</dbReference>
<dbReference type="PANTHER" id="PTHR11276:SF28">
    <property type="entry name" value="DNA POLYMERASE LAMBDA"/>
    <property type="match status" value="1"/>
</dbReference>
<dbReference type="GO" id="GO:0005634">
    <property type="term" value="C:nucleus"/>
    <property type="evidence" value="ECO:0007669"/>
    <property type="project" value="TreeGrafter"/>
</dbReference>
<dbReference type="InterPro" id="IPR035901">
    <property type="entry name" value="GIY-YIG_endonuc_sf"/>
</dbReference>
<dbReference type="Gene3D" id="1.10.150.110">
    <property type="entry name" value="DNA polymerase beta, N-terminal domain-like"/>
    <property type="match status" value="1"/>
</dbReference>
<dbReference type="InterPro" id="IPR002054">
    <property type="entry name" value="DNA-dir_DNA_pol_X"/>
</dbReference>
<evidence type="ECO:0000256" key="20">
    <source>
        <dbReference type="ARBA" id="ARBA00023239"/>
    </source>
</evidence>
<keyword evidence="20" id="KW-0456">Lyase</keyword>
<keyword evidence="17" id="KW-0520">NAD</keyword>
<keyword evidence="12" id="KW-0548">Nucleotidyltransferase</keyword>
<evidence type="ECO:0000256" key="6">
    <source>
        <dbReference type="ARBA" id="ARBA00016513"/>
    </source>
</evidence>
<dbReference type="InterPro" id="IPR043519">
    <property type="entry name" value="NT_sf"/>
</dbReference>
<dbReference type="InterPro" id="IPR012340">
    <property type="entry name" value="NA-bd_OB-fold"/>
</dbReference>
<evidence type="ECO:0000256" key="3">
    <source>
        <dbReference type="ARBA" id="ARBA00004496"/>
    </source>
</evidence>
<evidence type="ECO:0000256" key="16">
    <source>
        <dbReference type="ARBA" id="ARBA00022932"/>
    </source>
</evidence>
<comment type="catalytic activity">
    <reaction evidence="23">
        <text>2'-deoxyribonucleotide-(2'-deoxyribose 5'-phosphate)-2'-deoxyribonucleotide-DNA = a 3'-end 2'-deoxyribonucleotide-(2,3-dehydro-2,3-deoxyribose 5'-phosphate)-DNA + a 5'-end 5'-phospho-2'-deoxyribonucleoside-DNA + H(+)</text>
        <dbReference type="Rhea" id="RHEA:66592"/>
        <dbReference type="Rhea" id="RHEA-COMP:13180"/>
        <dbReference type="Rhea" id="RHEA-COMP:16897"/>
        <dbReference type="Rhea" id="RHEA-COMP:17067"/>
        <dbReference type="ChEBI" id="CHEBI:15378"/>
        <dbReference type="ChEBI" id="CHEBI:136412"/>
        <dbReference type="ChEBI" id="CHEBI:157695"/>
        <dbReference type="ChEBI" id="CHEBI:167181"/>
        <dbReference type="EC" id="4.2.99.18"/>
    </reaction>
</comment>
<evidence type="ECO:0000256" key="27">
    <source>
        <dbReference type="SAM" id="MobiDB-lite"/>
    </source>
</evidence>
<dbReference type="GO" id="GO:0005737">
    <property type="term" value="C:cytoplasm"/>
    <property type="evidence" value="ECO:0007669"/>
    <property type="project" value="UniProtKB-SubCell"/>
</dbReference>
<dbReference type="SUPFAM" id="SSF47781">
    <property type="entry name" value="RuvA domain 2-like"/>
    <property type="match status" value="1"/>
</dbReference>
<dbReference type="CDD" id="cd00141">
    <property type="entry name" value="NT_POLXc"/>
    <property type="match status" value="1"/>
</dbReference>
<dbReference type="InterPro" id="IPR027421">
    <property type="entry name" value="DNA_pol_lamdba_lyase_dom_sf"/>
</dbReference>
<feature type="domain" description="BRCT" evidence="28">
    <location>
        <begin position="1014"/>
        <end position="1089"/>
    </location>
</feature>
<keyword evidence="10" id="KW-0237">DNA synthesis</keyword>
<evidence type="ECO:0000256" key="9">
    <source>
        <dbReference type="ARBA" id="ARBA00022598"/>
    </source>
</evidence>
<comment type="cofactor">
    <cofactor evidence="2">
        <name>Mg(2+)</name>
        <dbReference type="ChEBI" id="CHEBI:18420"/>
    </cofactor>
</comment>
<dbReference type="AlphaFoldDB" id="A0A6C0KP26"/>
<dbReference type="InterPro" id="IPR028207">
    <property type="entry name" value="DNA_pol_B_palm_palm"/>
</dbReference>
<dbReference type="EC" id="4.2.99.18" evidence="5"/>
<evidence type="ECO:0000256" key="12">
    <source>
        <dbReference type="ARBA" id="ARBA00022695"/>
    </source>
</evidence>
<dbReference type="InterPro" id="IPR010994">
    <property type="entry name" value="RuvA_2-like"/>
</dbReference>